<evidence type="ECO:0000313" key="2">
    <source>
        <dbReference type="EMBL" id="MBC2666257.1"/>
    </source>
</evidence>
<dbReference type="Proteomes" id="UP000566813">
    <property type="component" value="Unassembled WGS sequence"/>
</dbReference>
<proteinExistence type="predicted"/>
<dbReference type="EMBL" id="JACLAW010000008">
    <property type="protein sequence ID" value="MBC2666257.1"/>
    <property type="molecule type" value="Genomic_DNA"/>
</dbReference>
<name>A0A7X1FTN7_9SPHN</name>
<comment type="caution">
    <text evidence="2">The sequence shown here is derived from an EMBL/GenBank/DDBJ whole genome shotgun (WGS) entry which is preliminary data.</text>
</comment>
<dbReference type="AlphaFoldDB" id="A0A7X1FTN7"/>
<reference evidence="2 3" key="1">
    <citation type="submission" date="2020-08" db="EMBL/GenBank/DDBJ databases">
        <title>The genome sequence of type strain Novosphingobium flavum NBRC 111647.</title>
        <authorList>
            <person name="Liu Y."/>
        </authorList>
    </citation>
    <scope>NUCLEOTIDE SEQUENCE [LARGE SCALE GENOMIC DNA]</scope>
    <source>
        <strain evidence="2 3">NBRC 111647</strain>
    </source>
</reference>
<organism evidence="2 3">
    <name type="scientific">Novosphingobium flavum</name>
    <dbReference type="NCBI Taxonomy" id="1778672"/>
    <lineage>
        <taxon>Bacteria</taxon>
        <taxon>Pseudomonadati</taxon>
        <taxon>Pseudomonadota</taxon>
        <taxon>Alphaproteobacteria</taxon>
        <taxon>Sphingomonadales</taxon>
        <taxon>Sphingomonadaceae</taxon>
        <taxon>Novosphingobium</taxon>
    </lineage>
</organism>
<accession>A0A7X1FTN7</accession>
<dbReference type="RefSeq" id="WP_185664550.1">
    <property type="nucleotide sequence ID" value="NZ_JACLAW010000008.1"/>
</dbReference>
<gene>
    <name evidence="2" type="ORF">H7F51_12080</name>
</gene>
<protein>
    <submittedName>
        <fullName evidence="2">Uncharacterized protein</fullName>
    </submittedName>
</protein>
<keyword evidence="3" id="KW-1185">Reference proteome</keyword>
<feature type="region of interest" description="Disordered" evidence="1">
    <location>
        <begin position="1"/>
        <end position="21"/>
    </location>
</feature>
<sequence>MSQHPTTFAGENPDDHGVGWDDCATLHRRQGGGGLLHGFKAIRKGTLAQLVRAFAQIPPEERPDYMIEKAGDRQYHAHEIMALVRRSDFPLASGV</sequence>
<evidence type="ECO:0000313" key="3">
    <source>
        <dbReference type="Proteomes" id="UP000566813"/>
    </source>
</evidence>
<evidence type="ECO:0000256" key="1">
    <source>
        <dbReference type="SAM" id="MobiDB-lite"/>
    </source>
</evidence>